<feature type="compositionally biased region" description="Low complexity" evidence="1">
    <location>
        <begin position="193"/>
        <end position="208"/>
    </location>
</feature>
<evidence type="ECO:0000256" key="1">
    <source>
        <dbReference type="SAM" id="MobiDB-lite"/>
    </source>
</evidence>
<sequence>MRLFGKFRKTTLPDSIVSFLGTFAGLILGLNMLPSLALAIGSGKETYGLTGEKEKPFAGIIVHIQRNAGKAPSKLLVDTVRVSPSGRPDCRKPTGHLVEVLTDNMGWSRRSHGSLVVTGDRETPPSLRLSVGDCLSVKGPVIDRLRDRSDENRIRIVPSIERSNRSIRMIQADMFRLWPEHPSREARRKHSSPKSSPSLPHSPLPQKA</sequence>
<comment type="caution">
    <text evidence="2">The sequence shown here is derived from an EMBL/GenBank/DDBJ whole genome shotgun (WGS) entry which is preliminary data.</text>
</comment>
<evidence type="ECO:0000313" key="2">
    <source>
        <dbReference type="EMBL" id="HFT93861.1"/>
    </source>
</evidence>
<feature type="region of interest" description="Disordered" evidence="1">
    <location>
        <begin position="179"/>
        <end position="208"/>
    </location>
</feature>
<reference evidence="2" key="1">
    <citation type="journal article" date="2020" name="mSystems">
        <title>Genome- and Community-Level Interaction Insights into Carbon Utilization and Element Cycling Functions of Hydrothermarchaeota in Hydrothermal Sediment.</title>
        <authorList>
            <person name="Zhou Z."/>
            <person name="Liu Y."/>
            <person name="Xu W."/>
            <person name="Pan J."/>
            <person name="Luo Z.H."/>
            <person name="Li M."/>
        </authorList>
    </citation>
    <scope>NUCLEOTIDE SEQUENCE [LARGE SCALE GENOMIC DNA]</scope>
    <source>
        <strain evidence="2">SpSt-902</strain>
    </source>
</reference>
<protein>
    <submittedName>
        <fullName evidence="2">Uncharacterized protein</fullName>
    </submittedName>
</protein>
<name>A0A7C3LV82_9BACT</name>
<accession>A0A7C3LV82</accession>
<proteinExistence type="predicted"/>
<dbReference type="AlphaFoldDB" id="A0A7C3LV82"/>
<dbReference type="EMBL" id="DTMM01000166">
    <property type="protein sequence ID" value="HFT93861.1"/>
    <property type="molecule type" value="Genomic_DNA"/>
</dbReference>
<gene>
    <name evidence="2" type="ORF">ENX03_08015</name>
</gene>
<organism evidence="2">
    <name type="scientific">Leptospirillum ferriphilum</name>
    <dbReference type="NCBI Taxonomy" id="178606"/>
    <lineage>
        <taxon>Bacteria</taxon>
        <taxon>Pseudomonadati</taxon>
        <taxon>Nitrospirota</taxon>
        <taxon>Nitrospiria</taxon>
        <taxon>Nitrospirales</taxon>
        <taxon>Nitrospiraceae</taxon>
        <taxon>Leptospirillum</taxon>
    </lineage>
</organism>